<name>A0A4V1C8B1_PYROR</name>
<dbReference type="EMBL" id="CP034210">
    <property type="protein sequence ID" value="QBZ66268.1"/>
    <property type="molecule type" value="Genomic_DNA"/>
</dbReference>
<dbReference type="AlphaFoldDB" id="A0A4V1C8B1"/>
<feature type="compositionally biased region" description="Basic and acidic residues" evidence="2">
    <location>
        <begin position="385"/>
        <end position="398"/>
    </location>
</feature>
<feature type="region of interest" description="Disordered" evidence="2">
    <location>
        <begin position="1"/>
        <end position="21"/>
    </location>
</feature>
<feature type="coiled-coil region" evidence="1">
    <location>
        <begin position="50"/>
        <end position="77"/>
    </location>
</feature>
<reference evidence="3 4" key="1">
    <citation type="journal article" date="2019" name="Mol. Biol. Evol.">
        <title>Blast fungal genomes show frequent chromosomal changes, gene gains and losses, and effector gene turnover.</title>
        <authorList>
            <person name="Gomez Luciano L.B."/>
            <person name="Jason Tsai I."/>
            <person name="Chuma I."/>
            <person name="Tosa Y."/>
            <person name="Chen Y.H."/>
            <person name="Li J.Y."/>
            <person name="Li M.Y."/>
            <person name="Jade Lu M.Y."/>
            <person name="Nakayashiki H."/>
            <person name="Li W.H."/>
        </authorList>
    </citation>
    <scope>NUCLEOTIDE SEQUENCE [LARGE SCALE GENOMIC DNA]</scope>
    <source>
        <strain evidence="3">MZ5-1-6</strain>
    </source>
</reference>
<evidence type="ECO:0000256" key="2">
    <source>
        <dbReference type="SAM" id="MobiDB-lite"/>
    </source>
</evidence>
<accession>A0A4V1C8B1</accession>
<evidence type="ECO:0000313" key="4">
    <source>
        <dbReference type="Proteomes" id="UP000294847"/>
    </source>
</evidence>
<proteinExistence type="predicted"/>
<keyword evidence="1" id="KW-0175">Coiled coil</keyword>
<organism evidence="3 4">
    <name type="scientific">Pyricularia oryzae</name>
    <name type="common">Rice blast fungus</name>
    <name type="synonym">Magnaporthe oryzae</name>
    <dbReference type="NCBI Taxonomy" id="318829"/>
    <lineage>
        <taxon>Eukaryota</taxon>
        <taxon>Fungi</taxon>
        <taxon>Dikarya</taxon>
        <taxon>Ascomycota</taxon>
        <taxon>Pezizomycotina</taxon>
        <taxon>Sordariomycetes</taxon>
        <taxon>Sordariomycetidae</taxon>
        <taxon>Magnaporthales</taxon>
        <taxon>Pyriculariaceae</taxon>
        <taxon>Pyricularia</taxon>
    </lineage>
</organism>
<evidence type="ECO:0000256" key="1">
    <source>
        <dbReference type="SAM" id="Coils"/>
    </source>
</evidence>
<feature type="region of interest" description="Disordered" evidence="2">
    <location>
        <begin position="308"/>
        <end position="338"/>
    </location>
</feature>
<protein>
    <submittedName>
        <fullName evidence="3">Uncharacterized protein</fullName>
    </submittedName>
</protein>
<evidence type="ECO:0000313" key="3">
    <source>
        <dbReference type="EMBL" id="QBZ66268.1"/>
    </source>
</evidence>
<gene>
    <name evidence="3" type="ORF">PoMZ_13241</name>
</gene>
<dbReference type="Proteomes" id="UP000294847">
    <property type="component" value="Chromosome 7"/>
</dbReference>
<feature type="region of interest" description="Disordered" evidence="2">
    <location>
        <begin position="374"/>
        <end position="430"/>
    </location>
</feature>
<sequence length="430" mass="49258">MKPARPCDGVDSASENACPGHYDERFTVDDREQPIDEVIKMFSRTIHERLEKKEQQVVGLKAQIQRLKTLNDNLRTNMMDKDQVYGRQEEDNKIKGHVDALFRDIKASVNKWCRNSGDRNPPLVGEIDQDLFKLCGQVLPCLNHFDELQSYLESVDPKKSWRMFYRGLLAAIVTNRTFRSVTLEKTSGHDFSLNKADHEAAIGFLELELMKLGNLANLNNWRALTLSLFEARGRDPPLWSRDAVHQMANYALGILCRWLSPSDPREMMDDLVRIFKHAVLASTLMRTQRASWTLWFPEHVQMDPYTMREADQEEEEEAEERREQDGGVEAHGMASKPERSVRIVATPVLFKRGNADGELFDLPPAVMKKAEVKCVDAVPRRRRRTSSESRSIQRDSPRSSKGKSGLSRSMTESKSGDSRKPGFSFFGRKQ</sequence>